<dbReference type="HAMAP" id="MF_00361">
    <property type="entry name" value="NAD_kinase"/>
    <property type="match status" value="1"/>
</dbReference>
<accession>A0A4Y9F0D6</accession>
<comment type="caution">
    <text evidence="9">Lacks conserved residue(s) required for the propagation of feature annotation.</text>
</comment>
<dbReference type="FunFam" id="2.60.200.30:FF:000007">
    <property type="entry name" value="NAD kinase"/>
    <property type="match status" value="1"/>
</dbReference>
<keyword evidence="3 9" id="KW-0547">Nucleotide-binding</keyword>
<comment type="function">
    <text evidence="9">Involved in the regulation of the intracellular balance of NAD and NADP, and is a key enzyme in the biosynthesis of NADP. Catalyzes specifically the phosphorylation on 2'-hydroxyl of the adenosine moiety of NAD to yield NADP.</text>
</comment>
<dbReference type="EC" id="2.7.1.23" evidence="9"/>
<protein>
    <recommendedName>
        <fullName evidence="9">NAD kinase</fullName>
        <ecNumber evidence="9">2.7.1.23</ecNumber>
    </recommendedName>
    <alternativeName>
        <fullName evidence="9">ATP-dependent NAD kinase</fullName>
    </alternativeName>
</protein>
<dbReference type="EMBL" id="SPQC01000068">
    <property type="protein sequence ID" value="TFU19976.1"/>
    <property type="molecule type" value="Genomic_DNA"/>
</dbReference>
<evidence type="ECO:0000256" key="2">
    <source>
        <dbReference type="ARBA" id="ARBA00022679"/>
    </source>
</evidence>
<dbReference type="InterPro" id="IPR017437">
    <property type="entry name" value="ATP-NAD_kinase_PpnK-typ_C"/>
</dbReference>
<comment type="similarity">
    <text evidence="9">Belongs to the NAD kinase family.</text>
</comment>
<dbReference type="GO" id="GO:0006741">
    <property type="term" value="P:NADP+ biosynthetic process"/>
    <property type="evidence" value="ECO:0007669"/>
    <property type="project" value="UniProtKB-UniRule"/>
</dbReference>
<dbReference type="AlphaFoldDB" id="A0A4Y9F0D6"/>
<dbReference type="GO" id="GO:0019674">
    <property type="term" value="P:NAD+ metabolic process"/>
    <property type="evidence" value="ECO:0007669"/>
    <property type="project" value="InterPro"/>
</dbReference>
<dbReference type="NCBIfam" id="NF002892">
    <property type="entry name" value="PRK03372.1"/>
    <property type="match status" value="1"/>
</dbReference>
<dbReference type="PANTHER" id="PTHR20275:SF0">
    <property type="entry name" value="NAD KINASE"/>
    <property type="match status" value="1"/>
</dbReference>
<evidence type="ECO:0000256" key="4">
    <source>
        <dbReference type="ARBA" id="ARBA00022777"/>
    </source>
</evidence>
<keyword evidence="7 9" id="KW-0520">NAD</keyword>
<feature type="active site" description="Proton acceptor" evidence="9">
    <location>
        <position position="92"/>
    </location>
</feature>
<feature type="binding site" evidence="9">
    <location>
        <begin position="166"/>
        <end position="167"/>
    </location>
    <ligand>
        <name>NAD(+)</name>
        <dbReference type="ChEBI" id="CHEBI:57540"/>
    </ligand>
</feature>
<evidence type="ECO:0000256" key="1">
    <source>
        <dbReference type="ARBA" id="ARBA00022490"/>
    </source>
</evidence>
<evidence type="ECO:0000256" key="6">
    <source>
        <dbReference type="ARBA" id="ARBA00022857"/>
    </source>
</evidence>
<dbReference type="InterPro" id="IPR017438">
    <property type="entry name" value="ATP-NAD_kinase_N"/>
</dbReference>
<keyword evidence="4 9" id="KW-0418">Kinase</keyword>
<comment type="cofactor">
    <cofactor evidence="9">
        <name>a divalent metal cation</name>
        <dbReference type="ChEBI" id="CHEBI:60240"/>
    </cofactor>
</comment>
<evidence type="ECO:0000256" key="3">
    <source>
        <dbReference type="ARBA" id="ARBA00022741"/>
    </source>
</evidence>
<feature type="binding site" evidence="9">
    <location>
        <begin position="92"/>
        <end position="93"/>
    </location>
    <ligand>
        <name>NAD(+)</name>
        <dbReference type="ChEBI" id="CHEBI:57540"/>
    </ligand>
</feature>
<dbReference type="GO" id="GO:0005524">
    <property type="term" value="F:ATP binding"/>
    <property type="evidence" value="ECO:0007669"/>
    <property type="project" value="UniProtKB-KW"/>
</dbReference>
<keyword evidence="6 9" id="KW-0521">NADP</keyword>
<keyword evidence="2 9" id="KW-0808">Transferase</keyword>
<feature type="binding site" evidence="9">
    <location>
        <begin position="207"/>
        <end position="212"/>
    </location>
    <ligand>
        <name>NAD(+)</name>
        <dbReference type="ChEBI" id="CHEBI:57540"/>
    </ligand>
</feature>
<dbReference type="GO" id="GO:0003951">
    <property type="term" value="F:NAD+ kinase activity"/>
    <property type="evidence" value="ECO:0007669"/>
    <property type="project" value="UniProtKB-UniRule"/>
</dbReference>
<dbReference type="OrthoDB" id="9774737at2"/>
<evidence type="ECO:0000256" key="9">
    <source>
        <dbReference type="HAMAP-Rule" id="MF_00361"/>
    </source>
</evidence>
<comment type="catalytic activity">
    <reaction evidence="8 9">
        <text>NAD(+) + ATP = ADP + NADP(+) + H(+)</text>
        <dbReference type="Rhea" id="RHEA:18629"/>
        <dbReference type="ChEBI" id="CHEBI:15378"/>
        <dbReference type="ChEBI" id="CHEBI:30616"/>
        <dbReference type="ChEBI" id="CHEBI:57540"/>
        <dbReference type="ChEBI" id="CHEBI:58349"/>
        <dbReference type="ChEBI" id="CHEBI:456216"/>
        <dbReference type="EC" id="2.7.1.23"/>
    </reaction>
</comment>
<feature type="binding site" evidence="9">
    <location>
        <position position="97"/>
    </location>
    <ligand>
        <name>NAD(+)</name>
        <dbReference type="ChEBI" id="CHEBI:57540"/>
    </ligand>
</feature>
<dbReference type="SUPFAM" id="SSF111331">
    <property type="entry name" value="NAD kinase/diacylglycerol kinase-like"/>
    <property type="match status" value="1"/>
</dbReference>
<proteinExistence type="inferred from homology"/>
<dbReference type="RefSeq" id="WP_135013962.1">
    <property type="nucleotide sequence ID" value="NZ_JADGLK010000068.1"/>
</dbReference>
<feature type="binding site" evidence="9">
    <location>
        <position position="177"/>
    </location>
    <ligand>
        <name>NAD(+)</name>
        <dbReference type="ChEBI" id="CHEBI:57540"/>
    </ligand>
</feature>
<evidence type="ECO:0000313" key="10">
    <source>
        <dbReference type="EMBL" id="TFU19976.1"/>
    </source>
</evidence>
<dbReference type="Gene3D" id="2.60.200.30">
    <property type="entry name" value="Probable inorganic polyphosphate/atp-NAD kinase, domain 2"/>
    <property type="match status" value="1"/>
</dbReference>
<evidence type="ECO:0000313" key="11">
    <source>
        <dbReference type="Proteomes" id="UP000297951"/>
    </source>
</evidence>
<dbReference type="InterPro" id="IPR002504">
    <property type="entry name" value="NADK"/>
</dbReference>
<dbReference type="PANTHER" id="PTHR20275">
    <property type="entry name" value="NAD KINASE"/>
    <property type="match status" value="1"/>
</dbReference>
<comment type="caution">
    <text evidence="10">The sequence shown here is derived from an EMBL/GenBank/DDBJ whole genome shotgun (WGS) entry which is preliminary data.</text>
</comment>
<gene>
    <name evidence="9" type="primary">nadK</name>
    <name evidence="10" type="ORF">E4U03_12025</name>
</gene>
<name>A0A4Y9F0D6_9MICC</name>
<evidence type="ECO:0000256" key="7">
    <source>
        <dbReference type="ARBA" id="ARBA00023027"/>
    </source>
</evidence>
<comment type="subcellular location">
    <subcellularLocation>
        <location evidence="9">Cytoplasm</location>
    </subcellularLocation>
</comment>
<reference evidence="10 11" key="1">
    <citation type="submission" date="2019-03" db="EMBL/GenBank/DDBJ databases">
        <title>Diversity of the mouse oral microbiome.</title>
        <authorList>
            <person name="Joseph S."/>
            <person name="Aduse-Opoku J."/>
            <person name="Curtis M."/>
            <person name="Wade W."/>
            <person name="Hashim A."/>
        </authorList>
    </citation>
    <scope>NUCLEOTIDE SEQUENCE [LARGE SCALE GENOMIC DNA]</scope>
    <source>
        <strain evidence="11">irhom_31</strain>
    </source>
</reference>
<keyword evidence="5 9" id="KW-0067">ATP-binding</keyword>
<feature type="binding site" evidence="9">
    <location>
        <position position="196"/>
    </location>
    <ligand>
        <name>NAD(+)</name>
        <dbReference type="ChEBI" id="CHEBI:57540"/>
    </ligand>
</feature>
<evidence type="ECO:0000256" key="8">
    <source>
        <dbReference type="ARBA" id="ARBA00047925"/>
    </source>
</evidence>
<dbReference type="GO" id="GO:0051287">
    <property type="term" value="F:NAD binding"/>
    <property type="evidence" value="ECO:0007669"/>
    <property type="project" value="UniProtKB-ARBA"/>
</dbReference>
<sequence length="331" mass="35857">MNETPDTALTPQQTKTPGERNILVFAHTGRLEARNAARATCTQLHRAGLVPVMNRADLEALTEKWENPVPVAVAHESVALKDIELGMVLGGDGSILRAAEMIRHTQIPLIGVNLGHVGFLAEAEEFDLTETVERVVSGDYTVEERMAIDVKVWDGSQKILETWALNEASVEKGNREKMIEVVIEVDRRPLSSFGCDGVVLATPTGSTAYAFSGGGPVVWPSVEAMLMVPLSAHALFARPLVTAPTSMMAVELISANGPEGVLWCDGRRTRDLPPGARVEVTRSSKPVRLARMHPAPFSERLVKKFELPIAGWRGPHTPGPATSALTVIRND</sequence>
<dbReference type="GO" id="GO:0005737">
    <property type="term" value="C:cytoplasm"/>
    <property type="evidence" value="ECO:0007669"/>
    <property type="project" value="UniProtKB-SubCell"/>
</dbReference>
<organism evidence="10 11">
    <name type="scientific">Rothia nasimurium</name>
    <dbReference type="NCBI Taxonomy" id="85336"/>
    <lineage>
        <taxon>Bacteria</taxon>
        <taxon>Bacillati</taxon>
        <taxon>Actinomycetota</taxon>
        <taxon>Actinomycetes</taxon>
        <taxon>Micrococcales</taxon>
        <taxon>Micrococcaceae</taxon>
        <taxon>Rothia</taxon>
    </lineage>
</organism>
<dbReference type="Pfam" id="PF20143">
    <property type="entry name" value="NAD_kinase_C"/>
    <property type="match status" value="1"/>
</dbReference>
<dbReference type="InterPro" id="IPR016064">
    <property type="entry name" value="NAD/diacylglycerol_kinase_sf"/>
</dbReference>
<dbReference type="Pfam" id="PF01513">
    <property type="entry name" value="NAD_kinase"/>
    <property type="match status" value="1"/>
</dbReference>
<dbReference type="Gene3D" id="3.40.50.10330">
    <property type="entry name" value="Probable inorganic polyphosphate/atp-NAD kinase, domain 1"/>
    <property type="match status" value="1"/>
</dbReference>
<keyword evidence="1 9" id="KW-0963">Cytoplasm</keyword>
<dbReference type="Proteomes" id="UP000297951">
    <property type="component" value="Unassembled WGS sequence"/>
</dbReference>
<dbReference type="GO" id="GO:0046872">
    <property type="term" value="F:metal ion binding"/>
    <property type="evidence" value="ECO:0007669"/>
    <property type="project" value="UniProtKB-UniRule"/>
</dbReference>
<evidence type="ECO:0000256" key="5">
    <source>
        <dbReference type="ARBA" id="ARBA00022840"/>
    </source>
</evidence>